<comment type="subcellular location">
    <subcellularLocation>
        <location evidence="1">Cell outer membrane</location>
    </subcellularLocation>
</comment>
<name>A0AAN4W449_9BACT</name>
<reference evidence="10 11" key="1">
    <citation type="submission" date="2021-12" db="EMBL/GenBank/DDBJ databases">
        <title>Genome sequencing of bacteria with rrn-lacking chromosome and rrn-plasmid.</title>
        <authorList>
            <person name="Anda M."/>
            <person name="Iwasaki W."/>
        </authorList>
    </citation>
    <scope>NUCLEOTIDE SEQUENCE [LARGE SCALE GENOMIC DNA]</scope>
    <source>
        <strain evidence="10 11">NBRC 15940</strain>
    </source>
</reference>
<evidence type="ECO:0000256" key="7">
    <source>
        <dbReference type="SAM" id="SignalP"/>
    </source>
</evidence>
<dbReference type="Proteomes" id="UP001310022">
    <property type="component" value="Unassembled WGS sequence"/>
</dbReference>
<organism evidence="10 11">
    <name type="scientific">Persicobacter diffluens</name>
    <dbReference type="NCBI Taxonomy" id="981"/>
    <lineage>
        <taxon>Bacteria</taxon>
        <taxon>Pseudomonadati</taxon>
        <taxon>Bacteroidota</taxon>
        <taxon>Cytophagia</taxon>
        <taxon>Cytophagales</taxon>
        <taxon>Persicobacteraceae</taxon>
        <taxon>Persicobacter</taxon>
    </lineage>
</organism>
<gene>
    <name evidence="10" type="ORF">PEDI_47670</name>
</gene>
<dbReference type="PROSITE" id="PS51257">
    <property type="entry name" value="PROKAR_LIPOPROTEIN"/>
    <property type="match status" value="1"/>
</dbReference>
<feature type="region of interest" description="Disordered" evidence="6">
    <location>
        <begin position="511"/>
        <end position="531"/>
    </location>
</feature>
<dbReference type="Gene3D" id="1.25.40.390">
    <property type="match status" value="1"/>
</dbReference>
<dbReference type="SUPFAM" id="SSF48452">
    <property type="entry name" value="TPR-like"/>
    <property type="match status" value="1"/>
</dbReference>
<dbReference type="InterPro" id="IPR012944">
    <property type="entry name" value="SusD_RagB_dom"/>
</dbReference>
<dbReference type="AlphaFoldDB" id="A0AAN4W449"/>
<dbReference type="GO" id="GO:0009279">
    <property type="term" value="C:cell outer membrane"/>
    <property type="evidence" value="ECO:0007669"/>
    <property type="project" value="UniProtKB-SubCell"/>
</dbReference>
<dbReference type="InterPro" id="IPR033985">
    <property type="entry name" value="SusD-like_N"/>
</dbReference>
<dbReference type="InterPro" id="IPR011990">
    <property type="entry name" value="TPR-like_helical_dom_sf"/>
</dbReference>
<feature type="domain" description="RagB/SusD" evidence="8">
    <location>
        <begin position="275"/>
        <end position="523"/>
    </location>
</feature>
<keyword evidence="11" id="KW-1185">Reference proteome</keyword>
<keyword evidence="3 7" id="KW-0732">Signal</keyword>
<evidence type="ECO:0000313" key="11">
    <source>
        <dbReference type="Proteomes" id="UP001310022"/>
    </source>
</evidence>
<evidence type="ECO:0000256" key="1">
    <source>
        <dbReference type="ARBA" id="ARBA00004442"/>
    </source>
</evidence>
<accession>A0AAN4W449</accession>
<evidence type="ECO:0000256" key="4">
    <source>
        <dbReference type="ARBA" id="ARBA00023136"/>
    </source>
</evidence>
<dbReference type="Pfam" id="PF07980">
    <property type="entry name" value="SusD_RagB"/>
    <property type="match status" value="1"/>
</dbReference>
<dbReference type="Pfam" id="PF14322">
    <property type="entry name" value="SusD-like_3"/>
    <property type="match status" value="1"/>
</dbReference>
<proteinExistence type="inferred from homology"/>
<dbReference type="RefSeq" id="WP_338239297.1">
    <property type="nucleotide sequence ID" value="NZ_BQKE01000004.1"/>
</dbReference>
<keyword evidence="5" id="KW-0998">Cell outer membrane</keyword>
<evidence type="ECO:0000259" key="8">
    <source>
        <dbReference type="Pfam" id="PF07980"/>
    </source>
</evidence>
<sequence length="531" mass="60220">MKKLNIFILFLSASILFSCDHLLDQVNPNLPTVDDHWNNADQAFAGATALYNALITDGAYMRTLVGAADSRGDDFKGDSPDVRIVQIGKFIAQSDQDMLSWIWRDMYILNFRANQVLTYVEGMSAEGEQRILEPAQKNRILGQAYFMRALAYFNLANNFQVVPLITALPQTEADYYPETATQDEIWAQIISDLQMAESLLPLDYLSVSGPDNGHIGRATAGAAAGLLGKVYVYRQMWTEAKGQFEKFFTGAYKDIYDLAPEYAHNFDEAHENNVESLFEVQFTTVGGTDHNWAGDPNANWKALSGLAVSYAMPDRGWSDYTPTTWIHQEYKKERTADGKLDPRLKITLASYEAEGEDDWNLAYGNPWFHDQDAVYCSKWTGNRIGYSDDWTLDISGGINYRVLRFADILLLYAETLNELGQTADAYPYIQRVRTRAGLADLATTMPGLSQDQMREQLYHERALEFAIEGQRIFDIIRWGWLYDSSMLEELKARDDDFETWVPGREYLPIPRTELDNNPNLSPNDANRASGN</sequence>
<evidence type="ECO:0000256" key="3">
    <source>
        <dbReference type="ARBA" id="ARBA00022729"/>
    </source>
</evidence>
<keyword evidence="4" id="KW-0472">Membrane</keyword>
<evidence type="ECO:0000313" key="10">
    <source>
        <dbReference type="EMBL" id="GJM64215.1"/>
    </source>
</evidence>
<comment type="similarity">
    <text evidence="2">Belongs to the SusD family.</text>
</comment>
<evidence type="ECO:0000256" key="5">
    <source>
        <dbReference type="ARBA" id="ARBA00023237"/>
    </source>
</evidence>
<dbReference type="CDD" id="cd08977">
    <property type="entry name" value="SusD"/>
    <property type="match status" value="1"/>
</dbReference>
<protein>
    <submittedName>
        <fullName evidence="10">Membrane protein</fullName>
    </submittedName>
</protein>
<feature type="domain" description="SusD-like N-terminal" evidence="9">
    <location>
        <begin position="93"/>
        <end position="231"/>
    </location>
</feature>
<evidence type="ECO:0000259" key="9">
    <source>
        <dbReference type="Pfam" id="PF14322"/>
    </source>
</evidence>
<evidence type="ECO:0000256" key="6">
    <source>
        <dbReference type="SAM" id="MobiDB-lite"/>
    </source>
</evidence>
<feature type="compositionally biased region" description="Polar residues" evidence="6">
    <location>
        <begin position="515"/>
        <end position="531"/>
    </location>
</feature>
<dbReference type="EMBL" id="BQKE01000004">
    <property type="protein sequence ID" value="GJM64215.1"/>
    <property type="molecule type" value="Genomic_DNA"/>
</dbReference>
<feature type="chain" id="PRO_5042964841" evidence="7">
    <location>
        <begin position="19"/>
        <end position="531"/>
    </location>
</feature>
<feature type="signal peptide" evidence="7">
    <location>
        <begin position="1"/>
        <end position="18"/>
    </location>
</feature>
<comment type="caution">
    <text evidence="10">The sequence shown here is derived from an EMBL/GenBank/DDBJ whole genome shotgun (WGS) entry which is preliminary data.</text>
</comment>
<evidence type="ECO:0000256" key="2">
    <source>
        <dbReference type="ARBA" id="ARBA00006275"/>
    </source>
</evidence>